<dbReference type="InterPro" id="IPR003613">
    <property type="entry name" value="Ubox_domain"/>
</dbReference>
<protein>
    <recommendedName>
        <fullName evidence="7 8">U-box domain-containing protein</fullName>
        <ecNumber evidence="7">2.3.2.27</ecNumber>
    </recommendedName>
    <alternativeName>
        <fullName evidence="7">RING-type E3 ubiquitin transferase PUB</fullName>
    </alternativeName>
</protein>
<dbReference type="Proteomes" id="UP000233551">
    <property type="component" value="Unassembled WGS sequence"/>
</dbReference>
<proteinExistence type="predicted"/>
<evidence type="ECO:0000256" key="3">
    <source>
        <dbReference type="ARBA" id="ARBA00004906"/>
    </source>
</evidence>
<dbReference type="EMBL" id="PGOL01002750">
    <property type="protein sequence ID" value="PKI45238.1"/>
    <property type="molecule type" value="Genomic_DNA"/>
</dbReference>
<dbReference type="Pfam" id="PF25598">
    <property type="entry name" value="ARM_PUB"/>
    <property type="match status" value="1"/>
</dbReference>
<reference evidence="10 12" key="3">
    <citation type="submission" date="2017-11" db="EMBL/GenBank/DDBJ databases">
        <title>De-novo sequencing of pomegranate (Punica granatum L.) genome.</title>
        <authorList>
            <person name="Akparov Z."/>
            <person name="Amiraslanov A."/>
            <person name="Hajiyeva S."/>
            <person name="Abbasov M."/>
            <person name="Kaur K."/>
            <person name="Hamwieh A."/>
            <person name="Solovyev V."/>
            <person name="Salamov A."/>
            <person name="Braich B."/>
            <person name="Kosarev P."/>
            <person name="Mahmoud A."/>
            <person name="Hajiyev E."/>
            <person name="Babayeva S."/>
            <person name="Izzatullayeva V."/>
            <person name="Mammadov A."/>
            <person name="Mammadov A."/>
            <person name="Sharifova S."/>
            <person name="Ojaghi J."/>
            <person name="Eynullazada K."/>
            <person name="Bayramov B."/>
            <person name="Abdulazimova A."/>
            <person name="Shahmuradov I."/>
        </authorList>
    </citation>
    <scope>NUCLEOTIDE SEQUENCE [LARGE SCALE GENOMIC DNA]</scope>
    <source>
        <strain evidence="10">AG2017</strain>
        <strain evidence="12">cv. AG2017</strain>
        <tissue evidence="10">Leaf</tissue>
    </source>
</reference>
<dbReference type="Gene3D" id="3.30.40.10">
    <property type="entry name" value="Zinc/RING finger domain, C3HC4 (zinc finger)"/>
    <property type="match status" value="1"/>
</dbReference>
<dbReference type="SUPFAM" id="SSF48371">
    <property type="entry name" value="ARM repeat"/>
    <property type="match status" value="1"/>
</dbReference>
<accession>A0A218Y2Z6</accession>
<keyword evidence="5" id="KW-0677">Repeat</keyword>
<dbReference type="InterPro" id="IPR016024">
    <property type="entry name" value="ARM-type_fold"/>
</dbReference>
<dbReference type="InterPro" id="IPR013083">
    <property type="entry name" value="Znf_RING/FYVE/PHD"/>
</dbReference>
<dbReference type="UniPathway" id="UPA00143"/>
<comment type="function">
    <text evidence="2 7">Functions as an E3 ubiquitin ligase.</text>
</comment>
<dbReference type="InterPro" id="IPR058678">
    <property type="entry name" value="ARM_PUB"/>
</dbReference>
<dbReference type="EC" id="2.3.2.27" evidence="7"/>
<comment type="pathway">
    <text evidence="3 7">Protein modification; protein ubiquitination.</text>
</comment>
<dbReference type="PANTHER" id="PTHR22849:SF20">
    <property type="entry name" value="U-BOX DOMAIN-CONTAINING PROTEIN 27-RELATED"/>
    <property type="match status" value="1"/>
</dbReference>
<dbReference type="InterPro" id="IPR045210">
    <property type="entry name" value="RING-Ubox_PUB"/>
</dbReference>
<evidence type="ECO:0000256" key="6">
    <source>
        <dbReference type="ARBA" id="ARBA00022786"/>
    </source>
</evidence>
<dbReference type="Gene3D" id="1.25.10.10">
    <property type="entry name" value="Leucine-rich Repeat Variant"/>
    <property type="match status" value="1"/>
</dbReference>
<dbReference type="GO" id="GO:0016567">
    <property type="term" value="P:protein ubiquitination"/>
    <property type="evidence" value="ECO:0007669"/>
    <property type="project" value="UniProtKB-UniRule"/>
</dbReference>
<dbReference type="CDD" id="cd16664">
    <property type="entry name" value="RING-Ubox_PUB"/>
    <property type="match status" value="1"/>
</dbReference>
<dbReference type="STRING" id="22663.A0A218Y2Z6"/>
<dbReference type="SUPFAM" id="SSF57850">
    <property type="entry name" value="RING/U-box"/>
    <property type="match status" value="1"/>
</dbReference>
<evidence type="ECO:0000256" key="1">
    <source>
        <dbReference type="ARBA" id="ARBA00000900"/>
    </source>
</evidence>
<name>A0A218Y2Z6_PUNGR</name>
<evidence type="ECO:0000259" key="8">
    <source>
        <dbReference type="PROSITE" id="PS51698"/>
    </source>
</evidence>
<dbReference type="Pfam" id="PF04564">
    <property type="entry name" value="U-box"/>
    <property type="match status" value="1"/>
</dbReference>
<evidence type="ECO:0000256" key="4">
    <source>
        <dbReference type="ARBA" id="ARBA00022679"/>
    </source>
</evidence>
<organism evidence="9 11">
    <name type="scientific">Punica granatum</name>
    <name type="common">Pomegranate</name>
    <dbReference type="NCBI Taxonomy" id="22663"/>
    <lineage>
        <taxon>Eukaryota</taxon>
        <taxon>Viridiplantae</taxon>
        <taxon>Streptophyta</taxon>
        <taxon>Embryophyta</taxon>
        <taxon>Tracheophyta</taxon>
        <taxon>Spermatophyta</taxon>
        <taxon>Magnoliopsida</taxon>
        <taxon>eudicotyledons</taxon>
        <taxon>Gunneridae</taxon>
        <taxon>Pentapetalae</taxon>
        <taxon>rosids</taxon>
        <taxon>malvids</taxon>
        <taxon>Myrtales</taxon>
        <taxon>Lythraceae</taxon>
        <taxon>Punica</taxon>
    </lineage>
</organism>
<dbReference type="InterPro" id="IPR011989">
    <property type="entry name" value="ARM-like"/>
</dbReference>
<dbReference type="SMART" id="SM00504">
    <property type="entry name" value="Ubox"/>
    <property type="match status" value="1"/>
</dbReference>
<evidence type="ECO:0000313" key="9">
    <source>
        <dbReference type="EMBL" id="OWM91428.1"/>
    </source>
</evidence>
<keyword evidence="4 7" id="KW-0808">Transferase</keyword>
<dbReference type="PANTHER" id="PTHR22849">
    <property type="entry name" value="WDSAM1 PROTEIN"/>
    <property type="match status" value="1"/>
</dbReference>
<dbReference type="GeneID" id="116201925"/>
<dbReference type="AlphaFoldDB" id="A0A218Y2Z6"/>
<dbReference type="OrthoDB" id="10064100at2759"/>
<evidence type="ECO:0000313" key="10">
    <source>
        <dbReference type="EMBL" id="PKI45238.1"/>
    </source>
</evidence>
<sequence>MVRDAHYIAVPSFFRCPISLDVMRSPVSLSTGVTYDRSSIQRWLDDGNNTCPATMQVLSSTDLVPNLTLQRLIEIWSRSVRLDSPGSPPLPPPPPPDSPLTPERVLSLARTITSSSCGGSFADSLEKISRFGRESEENCRFLARIDGFAGNLLGLLRNAGDGAGKSFDTLELVVTVTEMVLSRAENRNSLISSGLSSNLDSLKTLSLLNQSGSIASKIASTKIIELFAINAESKLAIAAKEGLLLQLLSLLSPDTSQALIEASLSCLISLSKPKRVKIALVRLQSIRRLSKLLAATKSMVQVVEKSLKLLESVSFCTEGRSALCEDAQCVELILQRLMKVSSEATERAVTILWSLCYLFGDERACEAVSRGNGLARILVVMQSNCSPAVRQMTGDLVKHFGSSLKRSLSGYDTKTTHIMPF</sequence>
<dbReference type="EMBL" id="MTKT01000281">
    <property type="protein sequence ID" value="OWM91428.1"/>
    <property type="molecule type" value="Genomic_DNA"/>
</dbReference>
<keyword evidence="12" id="KW-1185">Reference proteome</keyword>
<dbReference type="Proteomes" id="UP000197138">
    <property type="component" value="Unassembled WGS sequence"/>
</dbReference>
<evidence type="ECO:0000256" key="2">
    <source>
        <dbReference type="ARBA" id="ARBA00003861"/>
    </source>
</evidence>
<evidence type="ECO:0000313" key="12">
    <source>
        <dbReference type="Proteomes" id="UP000233551"/>
    </source>
</evidence>
<gene>
    <name evidence="9" type="ORF">CDL15_Pgr017346</name>
    <name evidence="10" type="ORF">CRG98_034365</name>
</gene>
<dbReference type="GO" id="GO:0061630">
    <property type="term" value="F:ubiquitin protein ligase activity"/>
    <property type="evidence" value="ECO:0007669"/>
    <property type="project" value="UniProtKB-UniRule"/>
</dbReference>
<comment type="catalytic activity">
    <reaction evidence="1 7">
        <text>S-ubiquitinyl-[E2 ubiquitin-conjugating enzyme]-L-cysteine + [acceptor protein]-L-lysine = [E2 ubiquitin-conjugating enzyme]-L-cysteine + N(6)-ubiquitinyl-[acceptor protein]-L-lysine.</text>
        <dbReference type="EC" id="2.3.2.27"/>
    </reaction>
</comment>
<evidence type="ECO:0000256" key="7">
    <source>
        <dbReference type="RuleBase" id="RU369093"/>
    </source>
</evidence>
<evidence type="ECO:0000256" key="5">
    <source>
        <dbReference type="ARBA" id="ARBA00022737"/>
    </source>
</evidence>
<reference evidence="9" key="2">
    <citation type="submission" date="2017-06" db="EMBL/GenBank/DDBJ databases">
        <title>The pomegranate genome and the genomics of punicalagin biosynthesis.</title>
        <authorList>
            <person name="Xu C."/>
        </authorList>
    </citation>
    <scope>NUCLEOTIDE SEQUENCE [LARGE SCALE GENOMIC DNA]</scope>
    <source>
        <tissue evidence="9">Fresh leaf</tissue>
    </source>
</reference>
<feature type="domain" description="U-box" evidence="8">
    <location>
        <begin position="9"/>
        <end position="83"/>
    </location>
</feature>
<dbReference type="FunFam" id="3.30.40.10:FF:000502">
    <property type="entry name" value="RING-type E3 ubiquitin transferase"/>
    <property type="match status" value="1"/>
</dbReference>
<dbReference type="PROSITE" id="PS51698">
    <property type="entry name" value="U_BOX"/>
    <property type="match status" value="1"/>
</dbReference>
<keyword evidence="6 7" id="KW-0833">Ubl conjugation pathway</keyword>
<evidence type="ECO:0000313" key="11">
    <source>
        <dbReference type="Proteomes" id="UP000197138"/>
    </source>
</evidence>
<dbReference type="InterPro" id="IPR045185">
    <property type="entry name" value="PUB22/23/24-like"/>
</dbReference>
<reference evidence="11" key="1">
    <citation type="journal article" date="2017" name="Plant J.">
        <title>The pomegranate (Punica granatum L.) genome and the genomics of punicalagin biosynthesis.</title>
        <authorList>
            <person name="Qin G."/>
            <person name="Xu C."/>
            <person name="Ming R."/>
            <person name="Tang H."/>
            <person name="Guyot R."/>
            <person name="Kramer E.M."/>
            <person name="Hu Y."/>
            <person name="Yi X."/>
            <person name="Qi Y."/>
            <person name="Xu X."/>
            <person name="Gao Z."/>
            <person name="Pan H."/>
            <person name="Jian J."/>
            <person name="Tian Y."/>
            <person name="Yue Z."/>
            <person name="Xu Y."/>
        </authorList>
    </citation>
    <scope>NUCLEOTIDE SEQUENCE [LARGE SCALE GENOMIC DNA]</scope>
    <source>
        <strain evidence="11">cv. Dabenzi</strain>
    </source>
</reference>
<comment type="caution">
    <text evidence="9">The sequence shown here is derived from an EMBL/GenBank/DDBJ whole genome shotgun (WGS) entry which is preliminary data.</text>
</comment>